<evidence type="ECO:0008006" key="4">
    <source>
        <dbReference type="Google" id="ProtNLM"/>
    </source>
</evidence>
<accession>A0ABS8BS61</accession>
<keyword evidence="1" id="KW-1133">Transmembrane helix</keyword>
<keyword evidence="1" id="KW-0812">Transmembrane</keyword>
<feature type="transmembrane region" description="Helical" evidence="1">
    <location>
        <begin position="12"/>
        <end position="32"/>
    </location>
</feature>
<reference evidence="2" key="1">
    <citation type="submission" date="2021-10" db="EMBL/GenBank/DDBJ databases">
        <title>Loktanella gaetbuli sp. nov., isolated from a tidal flat.</title>
        <authorList>
            <person name="Park S."/>
            <person name="Yoon J.-H."/>
        </authorList>
    </citation>
    <scope>NUCLEOTIDE SEQUENCE</scope>
    <source>
        <strain evidence="2">TSTF-M6</strain>
    </source>
</reference>
<keyword evidence="1" id="KW-0472">Membrane</keyword>
<keyword evidence="3" id="KW-1185">Reference proteome</keyword>
<comment type="caution">
    <text evidence="2">The sequence shown here is derived from an EMBL/GenBank/DDBJ whole genome shotgun (WGS) entry which is preliminary data.</text>
</comment>
<gene>
    <name evidence="2" type="ORF">LGQ03_04950</name>
</gene>
<protein>
    <recommendedName>
        <fullName evidence="4">Holin</fullName>
    </recommendedName>
</protein>
<sequence length="73" mass="7377">MLNSPKSPFASKTIWGAVAAVIIGLLNLLGYATSEADAETLSQLLTGIAASAAGAVAFYGRIKANAPIKLTKG</sequence>
<evidence type="ECO:0000313" key="3">
    <source>
        <dbReference type="Proteomes" id="UP001138961"/>
    </source>
</evidence>
<evidence type="ECO:0000313" key="2">
    <source>
        <dbReference type="EMBL" id="MCB5198579.1"/>
    </source>
</evidence>
<organism evidence="2 3">
    <name type="scientific">Loktanella gaetbuli</name>
    <dbReference type="NCBI Taxonomy" id="2881335"/>
    <lineage>
        <taxon>Bacteria</taxon>
        <taxon>Pseudomonadati</taxon>
        <taxon>Pseudomonadota</taxon>
        <taxon>Alphaproteobacteria</taxon>
        <taxon>Rhodobacterales</taxon>
        <taxon>Roseobacteraceae</taxon>
        <taxon>Loktanella</taxon>
    </lineage>
</organism>
<dbReference type="EMBL" id="JAJATZ010000002">
    <property type="protein sequence ID" value="MCB5198579.1"/>
    <property type="molecule type" value="Genomic_DNA"/>
</dbReference>
<proteinExistence type="predicted"/>
<evidence type="ECO:0000256" key="1">
    <source>
        <dbReference type="SAM" id="Phobius"/>
    </source>
</evidence>
<dbReference type="RefSeq" id="WP_226747493.1">
    <property type="nucleotide sequence ID" value="NZ_JAJATZ010000002.1"/>
</dbReference>
<name>A0ABS8BS61_9RHOB</name>
<dbReference type="Proteomes" id="UP001138961">
    <property type="component" value="Unassembled WGS sequence"/>
</dbReference>
<feature type="transmembrane region" description="Helical" evidence="1">
    <location>
        <begin position="44"/>
        <end position="62"/>
    </location>
</feature>